<feature type="domain" description="Protein kinase" evidence="5">
    <location>
        <begin position="11"/>
        <end position="280"/>
    </location>
</feature>
<dbReference type="Proteomes" id="UP000251075">
    <property type="component" value="Unassembled WGS sequence"/>
</dbReference>
<evidence type="ECO:0000256" key="4">
    <source>
        <dbReference type="ARBA" id="ARBA00022840"/>
    </source>
</evidence>
<dbReference type="AlphaFoldDB" id="A0A364NU77"/>
<protein>
    <submittedName>
        <fullName evidence="6">Serine/threonine protein kinase</fullName>
    </submittedName>
</protein>
<keyword evidence="6" id="KW-0723">Serine/threonine-protein kinase</keyword>
<dbReference type="PROSITE" id="PS50011">
    <property type="entry name" value="PROTEIN_KINASE_DOM"/>
    <property type="match status" value="1"/>
</dbReference>
<evidence type="ECO:0000259" key="5">
    <source>
        <dbReference type="PROSITE" id="PS50011"/>
    </source>
</evidence>
<dbReference type="Gene3D" id="3.30.200.20">
    <property type="entry name" value="Phosphorylase Kinase, domain 1"/>
    <property type="match status" value="1"/>
</dbReference>
<sequence>MNRAVPGLAGWRFHRRLISTDFSEIWLAEDAALGRPVAVKIFAPKADDQGMIPPFHVDEWRRRFFQEARLMARFDHPHIVPVVALSALDDGRPALFMQYMTGSLMTEIGTDIFAPKERAAQPPEQQSRAVSPGRTKQILVEVLMALTAIHERGVVHRDLKPRNVLLCNGPGSRLKISDFGMAKTSDEARSKDSIWFGTRDYIAPEQYANATHATDRSDIFSVGVIGIRLLTGHFPDRERLRTLEGCPAALIDLLSEALSQQPSMRPGARDMLRRLVDISL</sequence>
<name>A0A364NU77_9PROT</name>
<keyword evidence="1" id="KW-0808">Transferase</keyword>
<proteinExistence type="predicted"/>
<evidence type="ECO:0000313" key="7">
    <source>
        <dbReference type="Proteomes" id="UP000251075"/>
    </source>
</evidence>
<dbReference type="InterPro" id="IPR008271">
    <property type="entry name" value="Ser/Thr_kinase_AS"/>
</dbReference>
<dbReference type="InterPro" id="IPR000719">
    <property type="entry name" value="Prot_kinase_dom"/>
</dbReference>
<dbReference type="PANTHER" id="PTHR43289">
    <property type="entry name" value="MITOGEN-ACTIVATED PROTEIN KINASE KINASE KINASE 20-RELATED"/>
    <property type="match status" value="1"/>
</dbReference>
<keyword evidence="3 6" id="KW-0418">Kinase</keyword>
<gene>
    <name evidence="6" type="ORF">CU669_17045</name>
</gene>
<dbReference type="GO" id="GO:0004674">
    <property type="term" value="F:protein serine/threonine kinase activity"/>
    <property type="evidence" value="ECO:0007669"/>
    <property type="project" value="UniProtKB-KW"/>
</dbReference>
<dbReference type="Pfam" id="PF00069">
    <property type="entry name" value="Pkinase"/>
    <property type="match status" value="1"/>
</dbReference>
<dbReference type="PANTHER" id="PTHR43289:SF6">
    <property type="entry name" value="SERINE_THREONINE-PROTEIN KINASE NEKL-3"/>
    <property type="match status" value="1"/>
</dbReference>
<dbReference type="SMART" id="SM00220">
    <property type="entry name" value="S_TKc"/>
    <property type="match status" value="1"/>
</dbReference>
<dbReference type="InterPro" id="IPR011009">
    <property type="entry name" value="Kinase-like_dom_sf"/>
</dbReference>
<dbReference type="Gene3D" id="1.10.510.10">
    <property type="entry name" value="Transferase(Phosphotransferase) domain 1"/>
    <property type="match status" value="1"/>
</dbReference>
<dbReference type="OrthoDB" id="9801841at2"/>
<organism evidence="6 7">
    <name type="scientific">Paramagnetospirillum kuznetsovii</name>
    <dbReference type="NCBI Taxonomy" id="2053833"/>
    <lineage>
        <taxon>Bacteria</taxon>
        <taxon>Pseudomonadati</taxon>
        <taxon>Pseudomonadota</taxon>
        <taxon>Alphaproteobacteria</taxon>
        <taxon>Rhodospirillales</taxon>
        <taxon>Magnetospirillaceae</taxon>
        <taxon>Paramagnetospirillum</taxon>
    </lineage>
</organism>
<dbReference type="RefSeq" id="WP_112146803.1">
    <property type="nucleotide sequence ID" value="NZ_PGTO01000018.1"/>
</dbReference>
<keyword evidence="2" id="KW-0547">Nucleotide-binding</keyword>
<evidence type="ECO:0000256" key="3">
    <source>
        <dbReference type="ARBA" id="ARBA00022777"/>
    </source>
</evidence>
<dbReference type="GO" id="GO:0005524">
    <property type="term" value="F:ATP binding"/>
    <property type="evidence" value="ECO:0007669"/>
    <property type="project" value="UniProtKB-KW"/>
</dbReference>
<dbReference type="EMBL" id="PGTO01000018">
    <property type="protein sequence ID" value="RAU20649.1"/>
    <property type="molecule type" value="Genomic_DNA"/>
</dbReference>
<dbReference type="PROSITE" id="PS00108">
    <property type="entry name" value="PROTEIN_KINASE_ST"/>
    <property type="match status" value="1"/>
</dbReference>
<keyword evidence="7" id="KW-1185">Reference proteome</keyword>
<accession>A0A364NU77</accession>
<reference evidence="6 7" key="1">
    <citation type="submission" date="2017-11" db="EMBL/GenBank/DDBJ databases">
        <title>Draft genome sequence of magnetotactic bacterium Magnetospirillum kuznetsovii LBB-42.</title>
        <authorList>
            <person name="Grouzdev D.S."/>
            <person name="Rysina M.S."/>
            <person name="Baslerov R.V."/>
            <person name="Koziaeva V."/>
        </authorList>
    </citation>
    <scope>NUCLEOTIDE SEQUENCE [LARGE SCALE GENOMIC DNA]</scope>
    <source>
        <strain evidence="6 7">LBB-42</strain>
    </source>
</reference>
<comment type="caution">
    <text evidence="6">The sequence shown here is derived from an EMBL/GenBank/DDBJ whole genome shotgun (WGS) entry which is preliminary data.</text>
</comment>
<evidence type="ECO:0000256" key="1">
    <source>
        <dbReference type="ARBA" id="ARBA00022679"/>
    </source>
</evidence>
<dbReference type="SUPFAM" id="SSF56112">
    <property type="entry name" value="Protein kinase-like (PK-like)"/>
    <property type="match status" value="1"/>
</dbReference>
<evidence type="ECO:0000313" key="6">
    <source>
        <dbReference type="EMBL" id="RAU20649.1"/>
    </source>
</evidence>
<evidence type="ECO:0000256" key="2">
    <source>
        <dbReference type="ARBA" id="ARBA00022741"/>
    </source>
</evidence>
<keyword evidence="4" id="KW-0067">ATP-binding</keyword>
<dbReference type="CDD" id="cd14014">
    <property type="entry name" value="STKc_PknB_like"/>
    <property type="match status" value="1"/>
</dbReference>